<keyword evidence="2" id="KW-1185">Reference proteome</keyword>
<dbReference type="eggNOG" id="ENOG502R20H">
    <property type="taxonomic scope" value="Eukaryota"/>
</dbReference>
<dbReference type="EMBL" id="KI925463">
    <property type="protein sequence ID" value="ETW77192.1"/>
    <property type="molecule type" value="Genomic_DNA"/>
</dbReference>
<protein>
    <recommendedName>
        <fullName evidence="3">Protein kinase domain-containing protein</fullName>
    </recommendedName>
</protein>
<organism evidence="1 2">
    <name type="scientific">Heterobasidion irregulare (strain TC 32-1)</name>
    <dbReference type="NCBI Taxonomy" id="747525"/>
    <lineage>
        <taxon>Eukaryota</taxon>
        <taxon>Fungi</taxon>
        <taxon>Dikarya</taxon>
        <taxon>Basidiomycota</taxon>
        <taxon>Agaricomycotina</taxon>
        <taxon>Agaricomycetes</taxon>
        <taxon>Russulales</taxon>
        <taxon>Bondarzewiaceae</taxon>
        <taxon>Heterobasidion</taxon>
        <taxon>Heterobasidion annosum species complex</taxon>
    </lineage>
</organism>
<dbReference type="RefSeq" id="XP_009550502.1">
    <property type="nucleotide sequence ID" value="XM_009552207.1"/>
</dbReference>
<dbReference type="OrthoDB" id="2722301at2759"/>
<dbReference type="HOGENOM" id="CLU_157401_0_0_1"/>
<reference evidence="1 2" key="1">
    <citation type="journal article" date="2012" name="New Phytol.">
        <title>Insight into trade-off between wood decay and parasitism from the genome of a fungal forest pathogen.</title>
        <authorList>
            <person name="Olson A."/>
            <person name="Aerts A."/>
            <person name="Asiegbu F."/>
            <person name="Belbahri L."/>
            <person name="Bouzid O."/>
            <person name="Broberg A."/>
            <person name="Canback B."/>
            <person name="Coutinho P.M."/>
            <person name="Cullen D."/>
            <person name="Dalman K."/>
            <person name="Deflorio G."/>
            <person name="van Diepen L.T."/>
            <person name="Dunand C."/>
            <person name="Duplessis S."/>
            <person name="Durling M."/>
            <person name="Gonthier P."/>
            <person name="Grimwood J."/>
            <person name="Fossdal C.G."/>
            <person name="Hansson D."/>
            <person name="Henrissat B."/>
            <person name="Hietala A."/>
            <person name="Himmelstrand K."/>
            <person name="Hoffmeister D."/>
            <person name="Hogberg N."/>
            <person name="James T.Y."/>
            <person name="Karlsson M."/>
            <person name="Kohler A."/>
            <person name="Kues U."/>
            <person name="Lee Y.H."/>
            <person name="Lin Y.C."/>
            <person name="Lind M."/>
            <person name="Lindquist E."/>
            <person name="Lombard V."/>
            <person name="Lucas S."/>
            <person name="Lunden K."/>
            <person name="Morin E."/>
            <person name="Murat C."/>
            <person name="Park J."/>
            <person name="Raffaello T."/>
            <person name="Rouze P."/>
            <person name="Salamov A."/>
            <person name="Schmutz J."/>
            <person name="Solheim H."/>
            <person name="Stahlberg J."/>
            <person name="Velez H."/>
            <person name="de Vries R.P."/>
            <person name="Wiebenga A."/>
            <person name="Woodward S."/>
            <person name="Yakovlev I."/>
            <person name="Garbelotto M."/>
            <person name="Martin F."/>
            <person name="Grigoriev I.V."/>
            <person name="Stenlid J."/>
        </authorList>
    </citation>
    <scope>NUCLEOTIDE SEQUENCE [LARGE SCALE GENOMIC DNA]</scope>
    <source>
        <strain evidence="1 2">TC 32-1</strain>
    </source>
</reference>
<dbReference type="AlphaFoldDB" id="W4JUG6"/>
<accession>W4JUG6</accession>
<evidence type="ECO:0008006" key="3">
    <source>
        <dbReference type="Google" id="ProtNLM"/>
    </source>
</evidence>
<evidence type="ECO:0000313" key="1">
    <source>
        <dbReference type="EMBL" id="ETW77192.1"/>
    </source>
</evidence>
<proteinExistence type="predicted"/>
<dbReference type="KEGG" id="hir:HETIRDRAFT_52542"/>
<dbReference type="STRING" id="747525.W4JUG6"/>
<gene>
    <name evidence="1" type="ORF">HETIRDRAFT_52542</name>
</gene>
<name>W4JUG6_HETIT</name>
<dbReference type="Proteomes" id="UP000030671">
    <property type="component" value="Unassembled WGS sequence"/>
</dbReference>
<dbReference type="InParanoid" id="W4JUG6"/>
<evidence type="ECO:0000313" key="2">
    <source>
        <dbReference type="Proteomes" id="UP000030671"/>
    </source>
</evidence>
<dbReference type="GeneID" id="20678218"/>
<sequence length="133" mass="15793">MTFVQWILPTVPLLAPLLERMIADDVDRRCTAAEALHFCEALRRNLSEQDLSTPLPPYTPGSSQTVSWDIFPLEFVEEWSHYRNPPPTYRTRLLRWIDEFEWGHIWIQSVRKVVRRLRGSDSPYIMGDWDYTK</sequence>